<comment type="similarity">
    <text evidence="1 2">Belongs to the outer membrane factor (OMF) (TC 1.B.17) family.</text>
</comment>
<organism evidence="4 5">
    <name type="scientific">Erythrobacter litoralis</name>
    <dbReference type="NCBI Taxonomy" id="39960"/>
    <lineage>
        <taxon>Bacteria</taxon>
        <taxon>Pseudomonadati</taxon>
        <taxon>Pseudomonadota</taxon>
        <taxon>Alphaproteobacteria</taxon>
        <taxon>Sphingomonadales</taxon>
        <taxon>Erythrobacteraceae</taxon>
        <taxon>Erythrobacter/Porphyrobacter group</taxon>
        <taxon>Erythrobacter</taxon>
    </lineage>
</organism>
<dbReference type="AlphaFoldDB" id="A0A074MDS5"/>
<gene>
    <name evidence="4" type="ORF">EH32_03165</name>
</gene>
<evidence type="ECO:0000313" key="5">
    <source>
        <dbReference type="Proteomes" id="UP000027866"/>
    </source>
</evidence>
<dbReference type="GO" id="GO:0005886">
    <property type="term" value="C:plasma membrane"/>
    <property type="evidence" value="ECO:0007669"/>
    <property type="project" value="UniProtKB-SubCell"/>
</dbReference>
<evidence type="ECO:0000256" key="1">
    <source>
        <dbReference type="ARBA" id="ARBA00007613"/>
    </source>
</evidence>
<reference evidence="4 5" key="1">
    <citation type="submission" date="2014-04" db="EMBL/GenBank/DDBJ databases">
        <title>A comprehensive comparison of genomes of Erythrobacter spp. Strains.</title>
        <authorList>
            <person name="Zheng Q."/>
        </authorList>
    </citation>
    <scope>NUCLEOTIDE SEQUENCE [LARGE SCALE GENOMIC DNA]</scope>
    <source>
        <strain evidence="4 5">DSM 8509</strain>
    </source>
</reference>
<dbReference type="SUPFAM" id="SSF56954">
    <property type="entry name" value="Outer membrane efflux proteins (OEP)"/>
    <property type="match status" value="1"/>
</dbReference>
<keyword evidence="2" id="KW-0472">Membrane</keyword>
<feature type="chain" id="PRO_5001432604" description="RND transporter" evidence="2">
    <location>
        <begin position="18"/>
        <end position="458"/>
    </location>
</feature>
<feature type="coiled-coil region" evidence="3">
    <location>
        <begin position="349"/>
        <end position="401"/>
    </location>
</feature>
<proteinExistence type="inferred from homology"/>
<dbReference type="OrthoDB" id="9783100at2"/>
<sequence length="458" mass="47902">MRFALSCAALGLLAACASPQIPEVEPAAAIALPEDYFADARPPAGLEEAWWRGFDEAELDALVAEALARNQTLEAARARLAAARAVLRAEEADFLPTIDGDASLGGSIDSEAGGGGAFLDEASAGLGGVWTIDLNGRLSAERAEALAGVEASEYFLADRRRLLASAVANRFVELRRTGARLRLLEQSADLQRQTLRIVQLREEAGLSSNFDVRRAAADLSRTLAQRGPLLLARARAANALSVLTGEPPAEVPEADGSEQIPDYARGPAVGVPADLLRARPDLLLAEADIAAAAARVGIERADLLPALSLPGFVTLGDGSVDGLFSQAVAGLAAVLGVPILDGGRRRAEVAAAEADLEAALADYRQVLLENLAEVESALVAIRSAEDRRDELATAVAESEAAFEQSNALYREGLASLFDVLDVQRQLIGSREALIDAEASLAQAYIDLFTAIGAPAEAG</sequence>
<dbReference type="GO" id="GO:0015562">
    <property type="term" value="F:efflux transmembrane transporter activity"/>
    <property type="evidence" value="ECO:0007669"/>
    <property type="project" value="InterPro"/>
</dbReference>
<dbReference type="EMBL" id="JMIX01000013">
    <property type="protein sequence ID" value="KEO90003.1"/>
    <property type="molecule type" value="Genomic_DNA"/>
</dbReference>
<comment type="subcellular location">
    <subcellularLocation>
        <location evidence="2">Cell membrane</location>
        <topology evidence="2">Lipid-anchor</topology>
    </subcellularLocation>
</comment>
<keyword evidence="2" id="KW-0449">Lipoprotein</keyword>
<dbReference type="NCBIfam" id="TIGR01845">
    <property type="entry name" value="outer_NodT"/>
    <property type="match status" value="1"/>
</dbReference>
<keyword evidence="2" id="KW-0732">Signal</keyword>
<protein>
    <recommendedName>
        <fullName evidence="6">RND transporter</fullName>
    </recommendedName>
</protein>
<evidence type="ECO:0008006" key="6">
    <source>
        <dbReference type="Google" id="ProtNLM"/>
    </source>
</evidence>
<feature type="coiled-coil region" evidence="3">
    <location>
        <begin position="63"/>
        <end position="93"/>
    </location>
</feature>
<comment type="caution">
    <text evidence="4">The sequence shown here is derived from an EMBL/GenBank/DDBJ whole genome shotgun (WGS) entry which is preliminary data.</text>
</comment>
<dbReference type="Gene3D" id="1.20.1600.10">
    <property type="entry name" value="Outer membrane efflux proteins (OEP)"/>
    <property type="match status" value="1"/>
</dbReference>
<dbReference type="PANTHER" id="PTHR30203:SF32">
    <property type="entry name" value="CATION EFFLUX SYSTEM PROTEIN CUSC"/>
    <property type="match status" value="1"/>
</dbReference>
<dbReference type="RefSeq" id="WP_081845773.1">
    <property type="nucleotide sequence ID" value="NZ_CP017057.1"/>
</dbReference>
<dbReference type="PROSITE" id="PS51257">
    <property type="entry name" value="PROKAR_LIPOPROTEIN"/>
    <property type="match status" value="1"/>
</dbReference>
<dbReference type="KEGG" id="elq:Ga0102493_111603"/>
<keyword evidence="3" id="KW-0175">Coiled coil</keyword>
<keyword evidence="2" id="KW-0564">Palmitate</keyword>
<dbReference type="InterPro" id="IPR010131">
    <property type="entry name" value="MdtP/NodT-like"/>
</dbReference>
<accession>A0A074MDS5</accession>
<name>A0A074MDS5_9SPHN</name>
<dbReference type="InterPro" id="IPR003423">
    <property type="entry name" value="OMP_efflux"/>
</dbReference>
<keyword evidence="5" id="KW-1185">Reference proteome</keyword>
<dbReference type="PATRIC" id="fig|39960.10.peg.686"/>
<dbReference type="Pfam" id="PF02321">
    <property type="entry name" value="OEP"/>
    <property type="match status" value="2"/>
</dbReference>
<keyword evidence="2" id="KW-0812">Transmembrane</keyword>
<evidence type="ECO:0000313" key="4">
    <source>
        <dbReference type="EMBL" id="KEO90003.1"/>
    </source>
</evidence>
<feature type="signal peptide" evidence="2">
    <location>
        <begin position="1"/>
        <end position="17"/>
    </location>
</feature>
<evidence type="ECO:0000256" key="3">
    <source>
        <dbReference type="SAM" id="Coils"/>
    </source>
</evidence>
<dbReference type="PANTHER" id="PTHR30203">
    <property type="entry name" value="OUTER MEMBRANE CATION EFFLUX PROTEIN"/>
    <property type="match status" value="1"/>
</dbReference>
<keyword evidence="2" id="KW-1134">Transmembrane beta strand</keyword>
<dbReference type="Gene3D" id="2.20.200.10">
    <property type="entry name" value="Outer membrane efflux proteins (OEP)"/>
    <property type="match status" value="1"/>
</dbReference>
<evidence type="ECO:0000256" key="2">
    <source>
        <dbReference type="RuleBase" id="RU362097"/>
    </source>
</evidence>
<dbReference type="Proteomes" id="UP000027866">
    <property type="component" value="Unassembled WGS sequence"/>
</dbReference>